<evidence type="ECO:0000256" key="5">
    <source>
        <dbReference type="ARBA" id="ARBA00023136"/>
    </source>
</evidence>
<feature type="transmembrane region" description="Helical" evidence="6">
    <location>
        <begin position="12"/>
        <end position="34"/>
    </location>
</feature>
<dbReference type="Proteomes" id="UP000199042">
    <property type="component" value="Unassembled WGS sequence"/>
</dbReference>
<feature type="transmembrane region" description="Helical" evidence="6">
    <location>
        <begin position="232"/>
        <end position="249"/>
    </location>
</feature>
<evidence type="ECO:0000256" key="4">
    <source>
        <dbReference type="ARBA" id="ARBA00022989"/>
    </source>
</evidence>
<evidence type="ECO:0000256" key="2">
    <source>
        <dbReference type="ARBA" id="ARBA00022475"/>
    </source>
</evidence>
<accession>A0AB38A0U5</accession>
<organism evidence="7 8">
    <name type="scientific">Trichococcus collinsii</name>
    <dbReference type="NCBI Taxonomy" id="157076"/>
    <lineage>
        <taxon>Bacteria</taxon>
        <taxon>Bacillati</taxon>
        <taxon>Bacillota</taxon>
        <taxon>Bacilli</taxon>
        <taxon>Lactobacillales</taxon>
        <taxon>Carnobacteriaceae</taxon>
        <taxon>Trichococcus</taxon>
    </lineage>
</organism>
<evidence type="ECO:0000256" key="1">
    <source>
        <dbReference type="ARBA" id="ARBA00004651"/>
    </source>
</evidence>
<feature type="transmembrane region" description="Helical" evidence="6">
    <location>
        <begin position="410"/>
        <end position="428"/>
    </location>
</feature>
<evidence type="ECO:0000256" key="6">
    <source>
        <dbReference type="SAM" id="Phobius"/>
    </source>
</evidence>
<evidence type="ECO:0000313" key="7">
    <source>
        <dbReference type="EMBL" id="SEA54499.1"/>
    </source>
</evidence>
<keyword evidence="8" id="KW-1185">Reference proteome</keyword>
<keyword evidence="3 6" id="KW-0812">Transmembrane</keyword>
<keyword evidence="2" id="KW-1003">Cell membrane</keyword>
<evidence type="ECO:0000313" key="8">
    <source>
        <dbReference type="Proteomes" id="UP000199042"/>
    </source>
</evidence>
<feature type="transmembrane region" description="Helical" evidence="6">
    <location>
        <begin position="294"/>
        <end position="313"/>
    </location>
</feature>
<feature type="transmembrane region" description="Helical" evidence="6">
    <location>
        <begin position="434"/>
        <end position="453"/>
    </location>
</feature>
<feature type="transmembrane region" description="Helical" evidence="6">
    <location>
        <begin position="116"/>
        <end position="133"/>
    </location>
</feature>
<reference evidence="7 8" key="1">
    <citation type="submission" date="2016-10" db="EMBL/GenBank/DDBJ databases">
        <authorList>
            <person name="Varghese N."/>
            <person name="Submissions S."/>
        </authorList>
    </citation>
    <scope>NUCLEOTIDE SEQUENCE [LARGE SCALE GENOMIC DNA]</scope>
    <source>
        <strain evidence="7 8">DSM 14526</strain>
    </source>
</reference>
<comment type="subcellular location">
    <subcellularLocation>
        <location evidence="1">Cell membrane</location>
        <topology evidence="1">Multi-pass membrane protein</topology>
    </subcellularLocation>
</comment>
<feature type="transmembrane region" description="Helical" evidence="6">
    <location>
        <begin position="170"/>
        <end position="188"/>
    </location>
</feature>
<dbReference type="AlphaFoldDB" id="A0AB38A0U5"/>
<sequence>MSRTKNLLKNTGILIIAKMSTQVVSFLLLPLYTALLSTEQYGEIDIYTSLAMIVIPFLTLQIEMGLFLFYITAKDRAKQTDIISSSFAMITLDILIVSIMYFIITIFIPINYRIPLYLYYLSMALSSVLLQVCRAQGNNAAYGMASFVSSGVAIVLNALFVVGFHWKVEGIIYASIIAQLVSVLFMLWKTKVHGYVTLKGIKRDQCVKLLNYSFPLVLNQVSSWGINYSNRLIIISYLGIGINGIYSLANKFSNLTNMFFGMYNLAWTESVVRSMDDEDSVDYLSKMVMMTFNIYLLLITGMINLLPFVFDVLVNQAYADAYNHIPILLCSMFFSGMAATIGSIFIAYNRTRNVSITTTLAALCNIFIHLMMLKNFQLYASSISSLISFFLLFVYRYLFVQKIVPLQFQISKILIPLAVLVISCIAYVSKNPWFILVGFTLNVLDIGYMLFTNKENVVKLLKR</sequence>
<name>A0AB38A0U5_9LACT</name>
<dbReference type="InterPro" id="IPR050833">
    <property type="entry name" value="Poly_Biosynth_Transport"/>
</dbReference>
<protein>
    <submittedName>
        <fullName evidence="7">Membrane protein involved in the export of O-antigen and teichoic acid</fullName>
    </submittedName>
</protein>
<feature type="transmembrane region" description="Helical" evidence="6">
    <location>
        <begin position="354"/>
        <end position="372"/>
    </location>
</feature>
<evidence type="ECO:0000256" key="3">
    <source>
        <dbReference type="ARBA" id="ARBA00022692"/>
    </source>
</evidence>
<dbReference type="PANTHER" id="PTHR30250">
    <property type="entry name" value="PST FAMILY PREDICTED COLANIC ACID TRANSPORTER"/>
    <property type="match status" value="1"/>
</dbReference>
<gene>
    <name evidence="7" type="ORF">SAMN04488525_103397</name>
</gene>
<feature type="transmembrane region" description="Helical" evidence="6">
    <location>
        <begin position="325"/>
        <end position="347"/>
    </location>
</feature>
<proteinExistence type="predicted"/>
<feature type="transmembrane region" description="Helical" evidence="6">
    <location>
        <begin position="209"/>
        <end position="226"/>
    </location>
</feature>
<feature type="transmembrane region" description="Helical" evidence="6">
    <location>
        <begin position="140"/>
        <end position="164"/>
    </location>
</feature>
<dbReference type="InterPro" id="IPR002797">
    <property type="entry name" value="Polysacc_synth"/>
</dbReference>
<keyword evidence="5 6" id="KW-0472">Membrane</keyword>
<feature type="transmembrane region" description="Helical" evidence="6">
    <location>
        <begin position="46"/>
        <end position="70"/>
    </location>
</feature>
<dbReference type="PANTHER" id="PTHR30250:SF11">
    <property type="entry name" value="O-ANTIGEN TRANSPORTER-RELATED"/>
    <property type="match status" value="1"/>
</dbReference>
<dbReference type="EMBL" id="FNQH01000003">
    <property type="protein sequence ID" value="SEA54499.1"/>
    <property type="molecule type" value="Genomic_DNA"/>
</dbReference>
<feature type="transmembrane region" description="Helical" evidence="6">
    <location>
        <begin position="82"/>
        <end position="110"/>
    </location>
</feature>
<dbReference type="Pfam" id="PF01943">
    <property type="entry name" value="Polysacc_synt"/>
    <property type="match status" value="1"/>
</dbReference>
<dbReference type="RefSeq" id="WP_086985855.1">
    <property type="nucleotide sequence ID" value="NZ_FJNA01000001.1"/>
</dbReference>
<keyword evidence="4 6" id="KW-1133">Transmembrane helix</keyword>
<comment type="caution">
    <text evidence="7">The sequence shown here is derived from an EMBL/GenBank/DDBJ whole genome shotgun (WGS) entry which is preliminary data.</text>
</comment>
<dbReference type="GO" id="GO:0005886">
    <property type="term" value="C:plasma membrane"/>
    <property type="evidence" value="ECO:0007669"/>
    <property type="project" value="UniProtKB-SubCell"/>
</dbReference>
<feature type="transmembrane region" description="Helical" evidence="6">
    <location>
        <begin position="378"/>
        <end position="398"/>
    </location>
</feature>